<evidence type="ECO:0000313" key="2">
    <source>
        <dbReference type="Proteomes" id="UP000054770"/>
    </source>
</evidence>
<keyword evidence="2" id="KW-1185">Reference proteome</keyword>
<comment type="caution">
    <text evidence="1">The sequence shown here is derived from an EMBL/GenBank/DDBJ whole genome shotgun (WGS) entry which is preliminary data.</text>
</comment>
<dbReference type="Proteomes" id="UP000054770">
    <property type="component" value="Unassembled WGS sequence"/>
</dbReference>
<gene>
    <name evidence="1" type="ORF">AWB68_07796</name>
</gene>
<accession>A0A158KXC4</accession>
<dbReference type="AlphaFoldDB" id="A0A158KXC4"/>
<protein>
    <submittedName>
        <fullName evidence="1">Uncharacterized protein</fullName>
    </submittedName>
</protein>
<proteinExistence type="predicted"/>
<sequence length="94" mass="9898">MAFDSATVTGYPLAEFIIKELGPNLITALAAAAGVWISGRSGRKVRLKVGDIEAEARTIEEVEQLLKRAQAVQAKQAITKGPAGAESDTETEGD</sequence>
<name>A0A158KXC4_9BURK</name>
<organism evidence="1 2">
    <name type="scientific">Caballeronia choica</name>
    <dbReference type="NCBI Taxonomy" id="326476"/>
    <lineage>
        <taxon>Bacteria</taxon>
        <taxon>Pseudomonadati</taxon>
        <taxon>Pseudomonadota</taxon>
        <taxon>Betaproteobacteria</taxon>
        <taxon>Burkholderiales</taxon>
        <taxon>Burkholderiaceae</taxon>
        <taxon>Caballeronia</taxon>
    </lineage>
</organism>
<reference evidence="1" key="1">
    <citation type="submission" date="2016-01" db="EMBL/GenBank/DDBJ databases">
        <authorList>
            <person name="Peeters C."/>
        </authorList>
    </citation>
    <scope>NUCLEOTIDE SEQUENCE [LARGE SCALE GENOMIC DNA]</scope>
    <source>
        <strain evidence="1">LMG 22940</strain>
    </source>
</reference>
<dbReference type="EMBL" id="FCON02000199">
    <property type="protein sequence ID" value="SAL85764.1"/>
    <property type="molecule type" value="Genomic_DNA"/>
</dbReference>
<evidence type="ECO:0000313" key="1">
    <source>
        <dbReference type="EMBL" id="SAL85764.1"/>
    </source>
</evidence>